<evidence type="ECO:0008006" key="3">
    <source>
        <dbReference type="Google" id="ProtNLM"/>
    </source>
</evidence>
<gene>
    <name evidence="1" type="ORF">F2P45_03555</name>
</gene>
<dbReference type="Pfam" id="PF00353">
    <property type="entry name" value="HemolysinCabind"/>
    <property type="match status" value="1"/>
</dbReference>
<dbReference type="SUPFAM" id="SSF51120">
    <property type="entry name" value="beta-Roll"/>
    <property type="match status" value="1"/>
</dbReference>
<reference evidence="1 2" key="1">
    <citation type="submission" date="2019-10" db="EMBL/GenBank/DDBJ databases">
        <title>Taxonomy of Antarctic Massilia spp.: description of Massilia rubra sp. nov., Massilia aquatica sp. nov., Massilia mucilaginosa sp. nov., Massilia frigida sp. nov. isolated from streams, lakes and regoliths.</title>
        <authorList>
            <person name="Holochova P."/>
            <person name="Sedlacek I."/>
            <person name="Kralova S."/>
            <person name="Maslanova I."/>
            <person name="Busse H.-J."/>
            <person name="Stankova E."/>
            <person name="Vrbovska V."/>
            <person name="Kovarovic V."/>
            <person name="Bartak M."/>
            <person name="Svec P."/>
            <person name="Pantucek R."/>
        </authorList>
    </citation>
    <scope>NUCLEOTIDE SEQUENCE [LARGE SCALE GENOMIC DNA]</scope>
    <source>
        <strain evidence="1 2">CCM 8733</strain>
    </source>
</reference>
<proteinExistence type="predicted"/>
<keyword evidence="2" id="KW-1185">Reference proteome</keyword>
<sequence length="242" mass="24169">MLQGGAGNDTLTDTAGHANLLDGGAGADRLSGGDGSELFFGGKGADNIATGAGADLIVFNRGNGMDTVGVSVGADNVVSLGDGIAYADLALRKSGADLILSAGAGDQITFKSWYAKPDHASVAVLQMVTAGSADYLPGASSPIQDNKVEAFDFMALIAQFDQIRSASGSTWRFGASLEQFSIGGSDTAAIGGDLAYQYALKGNLANVGAAVAIAIVGSSGFGSATQEFVPASSLNDGSPLLY</sequence>
<accession>A0ABX0NMU4</accession>
<dbReference type="Gene3D" id="2.150.10.10">
    <property type="entry name" value="Serralysin-like metalloprotease, C-terminal"/>
    <property type="match status" value="1"/>
</dbReference>
<dbReference type="EMBL" id="WHJH01000002">
    <property type="protein sequence ID" value="NHZ88103.1"/>
    <property type="molecule type" value="Genomic_DNA"/>
</dbReference>
<organism evidence="1 2">
    <name type="scientific">Massilia mucilaginosa</name>
    <dbReference type="NCBI Taxonomy" id="2609282"/>
    <lineage>
        <taxon>Bacteria</taxon>
        <taxon>Pseudomonadati</taxon>
        <taxon>Pseudomonadota</taxon>
        <taxon>Betaproteobacteria</taxon>
        <taxon>Burkholderiales</taxon>
        <taxon>Oxalobacteraceae</taxon>
        <taxon>Telluria group</taxon>
        <taxon>Massilia</taxon>
    </lineage>
</organism>
<evidence type="ECO:0000313" key="2">
    <source>
        <dbReference type="Proteomes" id="UP000609726"/>
    </source>
</evidence>
<dbReference type="PRINTS" id="PR00313">
    <property type="entry name" value="CABNDNGRPT"/>
</dbReference>
<protein>
    <recommendedName>
        <fullName evidence="3">Calcium-binding protein</fullName>
    </recommendedName>
</protein>
<dbReference type="Proteomes" id="UP000609726">
    <property type="component" value="Unassembled WGS sequence"/>
</dbReference>
<dbReference type="InterPro" id="IPR001343">
    <property type="entry name" value="Hemolysn_Ca-bd"/>
</dbReference>
<dbReference type="InterPro" id="IPR011049">
    <property type="entry name" value="Serralysin-like_metalloprot_C"/>
</dbReference>
<name>A0ABX0NMU4_9BURK</name>
<comment type="caution">
    <text evidence="1">The sequence shown here is derived from an EMBL/GenBank/DDBJ whole genome shotgun (WGS) entry which is preliminary data.</text>
</comment>
<evidence type="ECO:0000313" key="1">
    <source>
        <dbReference type="EMBL" id="NHZ88103.1"/>
    </source>
</evidence>